<dbReference type="SUPFAM" id="SSF82549">
    <property type="entry name" value="DAK1/DegV-like"/>
    <property type="match status" value="1"/>
</dbReference>
<organism evidence="2 3">
    <name type="scientific">Metallumcola ferriviriculae</name>
    <dbReference type="NCBI Taxonomy" id="3039180"/>
    <lineage>
        <taxon>Bacteria</taxon>
        <taxon>Bacillati</taxon>
        <taxon>Bacillota</taxon>
        <taxon>Clostridia</taxon>
        <taxon>Neomoorellales</taxon>
        <taxon>Desulfitibacteraceae</taxon>
        <taxon>Metallumcola</taxon>
    </lineage>
</organism>
<evidence type="ECO:0000256" key="1">
    <source>
        <dbReference type="ARBA" id="ARBA00023121"/>
    </source>
</evidence>
<dbReference type="RefSeq" id="WP_366921935.1">
    <property type="nucleotide sequence ID" value="NZ_CP121694.1"/>
</dbReference>
<gene>
    <name evidence="2" type="ORF">MFMK1_002357</name>
</gene>
<protein>
    <submittedName>
        <fullName evidence="2">DegV family protein</fullName>
    </submittedName>
</protein>
<dbReference type="PROSITE" id="PS51482">
    <property type="entry name" value="DEGV"/>
    <property type="match status" value="1"/>
</dbReference>
<dbReference type="PANTHER" id="PTHR33434:SF2">
    <property type="entry name" value="FATTY ACID-BINDING PROTEIN TM_1468"/>
    <property type="match status" value="1"/>
</dbReference>
<dbReference type="NCBIfam" id="TIGR00762">
    <property type="entry name" value="DegV"/>
    <property type="match status" value="1"/>
</dbReference>
<dbReference type="PANTHER" id="PTHR33434">
    <property type="entry name" value="DEGV DOMAIN-CONTAINING PROTEIN DR_1986-RELATED"/>
    <property type="match status" value="1"/>
</dbReference>
<evidence type="ECO:0000313" key="2">
    <source>
        <dbReference type="EMBL" id="WRO22526.1"/>
    </source>
</evidence>
<keyword evidence="1" id="KW-0446">Lipid-binding</keyword>
<dbReference type="Gene3D" id="3.40.50.10170">
    <property type="match status" value="1"/>
</dbReference>
<keyword evidence="3" id="KW-1185">Reference proteome</keyword>
<accession>A0AAU0UN32</accession>
<dbReference type="Gene3D" id="3.30.1180.10">
    <property type="match status" value="1"/>
</dbReference>
<reference evidence="2 3" key="1">
    <citation type="submission" date="2023-04" db="EMBL/GenBank/DDBJ databases">
        <authorList>
            <person name="Hsu D."/>
        </authorList>
    </citation>
    <scope>NUCLEOTIDE SEQUENCE [LARGE SCALE GENOMIC DNA]</scope>
    <source>
        <strain evidence="2 3">MK1</strain>
    </source>
</reference>
<dbReference type="Proteomes" id="UP001329915">
    <property type="component" value="Chromosome"/>
</dbReference>
<dbReference type="InterPro" id="IPR043168">
    <property type="entry name" value="DegV_C"/>
</dbReference>
<dbReference type="InterPro" id="IPR003797">
    <property type="entry name" value="DegV"/>
</dbReference>
<proteinExistence type="predicted"/>
<evidence type="ECO:0000313" key="3">
    <source>
        <dbReference type="Proteomes" id="UP001329915"/>
    </source>
</evidence>
<dbReference type="GO" id="GO:0008289">
    <property type="term" value="F:lipid binding"/>
    <property type="evidence" value="ECO:0007669"/>
    <property type="project" value="UniProtKB-KW"/>
</dbReference>
<dbReference type="AlphaFoldDB" id="A0AAU0UN32"/>
<dbReference type="Pfam" id="PF02645">
    <property type="entry name" value="DegV"/>
    <property type="match status" value="1"/>
</dbReference>
<dbReference type="EMBL" id="CP121694">
    <property type="protein sequence ID" value="WRO22526.1"/>
    <property type="molecule type" value="Genomic_DNA"/>
</dbReference>
<sequence length="284" mass="30974">MQKVKIITDSTAYLTKEQLAAYDITMVPLAVNLGNENFKEGEKYTNHQFFDKLRESKELFPTTSQPAAGEFKEAYETLSKEAESVVAILISSGISGTVQAAQTGAGLAEGTDVTVIDSYSTAGGLAFMVLEAASMAREGKGKEEIITTVEHMRDTLSTLFMVDTFEYLKRGGRIGGAQALVGTLLKIKPILYIRGKIDVFQKVRTRQKALGRVVEELDEFLKTCDINKARVAVLLVDCQDEAVKFGEQIKAKYPHLEFEYADIGPVVGSHVGPGTMGLAFCSLP</sequence>
<dbReference type="KEGG" id="dbc:MFMK1_002357"/>
<name>A0AAU0UN32_9FIRM</name>
<dbReference type="InterPro" id="IPR050270">
    <property type="entry name" value="DegV_domain_contain"/>
</dbReference>